<accession>A0A9X3E2X5</accession>
<evidence type="ECO:0000259" key="1">
    <source>
        <dbReference type="Pfam" id="PF01755"/>
    </source>
</evidence>
<comment type="caution">
    <text evidence="2">The sequence shown here is derived from an EMBL/GenBank/DDBJ whole genome shotgun (WGS) entry which is preliminary data.</text>
</comment>
<dbReference type="AlphaFoldDB" id="A0A9X3E2X5"/>
<feature type="domain" description="Glycosyl transferase family 25" evidence="1">
    <location>
        <begin position="3"/>
        <end position="163"/>
    </location>
</feature>
<organism evidence="2 3">
    <name type="scientific">Kaistia nematophila</name>
    <dbReference type="NCBI Taxonomy" id="2994654"/>
    <lineage>
        <taxon>Bacteria</taxon>
        <taxon>Pseudomonadati</taxon>
        <taxon>Pseudomonadota</taxon>
        <taxon>Alphaproteobacteria</taxon>
        <taxon>Hyphomicrobiales</taxon>
        <taxon>Kaistiaceae</taxon>
        <taxon>Kaistia</taxon>
    </lineage>
</organism>
<dbReference type="Pfam" id="PF01755">
    <property type="entry name" value="Glyco_transf_25"/>
    <property type="match status" value="1"/>
</dbReference>
<evidence type="ECO:0000313" key="2">
    <source>
        <dbReference type="EMBL" id="MCX5568798.1"/>
    </source>
</evidence>
<dbReference type="InterPro" id="IPR002654">
    <property type="entry name" value="Glyco_trans_25"/>
</dbReference>
<sequence length="258" mass="28628">MRVVVINLDRSPERLATFRVEAERIGLAFERLVAVETQANAARHGRLTAGEVGCFESHRAAWRYLVESGDPWLAVFEDDVVLAAAVTGFLAAPGRFPARADLIKLEAFPDTVTIAPRALAFDGFALHRMRSRHRGSAGYVISRRAAIRLLQRTEGFRRPIDVVVFDPRDEAVRGLRIHQAVPALCIQEHLLAARAGSAPLHPSLIEHSSALVRPPPATQRQRLSREILRVGRQIAGRVNASREAILRSRRLVVPFLEA</sequence>
<reference evidence="2" key="1">
    <citation type="submission" date="2022-11" db="EMBL/GenBank/DDBJ databases">
        <title>Biodiversity and phylogenetic relationships of bacteria.</title>
        <authorList>
            <person name="Machado R.A.R."/>
            <person name="Bhat A."/>
            <person name="Loulou A."/>
            <person name="Kallel S."/>
        </authorList>
    </citation>
    <scope>NUCLEOTIDE SEQUENCE</scope>
    <source>
        <strain evidence="2">K-TC2</strain>
    </source>
</reference>
<dbReference type="Proteomes" id="UP001144805">
    <property type="component" value="Unassembled WGS sequence"/>
</dbReference>
<protein>
    <submittedName>
        <fullName evidence="2">Glycosyltransferase family 25 protein</fullName>
    </submittedName>
</protein>
<dbReference type="RefSeq" id="WP_266337761.1">
    <property type="nucleotide sequence ID" value="NZ_JAPKNK010000002.1"/>
</dbReference>
<gene>
    <name evidence="2" type="ORF">OSH07_06310</name>
</gene>
<name>A0A9X3E2X5_9HYPH</name>
<evidence type="ECO:0000313" key="3">
    <source>
        <dbReference type="Proteomes" id="UP001144805"/>
    </source>
</evidence>
<proteinExistence type="predicted"/>
<dbReference type="CDD" id="cd06532">
    <property type="entry name" value="Glyco_transf_25"/>
    <property type="match status" value="1"/>
</dbReference>
<keyword evidence="3" id="KW-1185">Reference proteome</keyword>
<dbReference type="EMBL" id="JAPKNK010000002">
    <property type="protein sequence ID" value="MCX5568798.1"/>
    <property type="molecule type" value="Genomic_DNA"/>
</dbReference>